<name>A0A4Y7JQB5_PAPSO</name>
<evidence type="ECO:0000256" key="2">
    <source>
        <dbReference type="SAM" id="Phobius"/>
    </source>
</evidence>
<dbReference type="Gene3D" id="2.30.180.10">
    <property type="entry name" value="FAS1 domain"/>
    <property type="match status" value="2"/>
</dbReference>
<keyword evidence="2" id="KW-0472">Membrane</keyword>
<keyword evidence="5" id="KW-1185">Reference proteome</keyword>
<dbReference type="InterPro" id="IPR052806">
    <property type="entry name" value="Fasciclin-like_AGP"/>
</dbReference>
<dbReference type="PANTHER" id="PTHR33985">
    <property type="entry name" value="OS02G0491300 PROTEIN-RELATED"/>
    <property type="match status" value="1"/>
</dbReference>
<gene>
    <name evidence="4" type="ORF">C5167_025034</name>
</gene>
<reference evidence="4 5" key="1">
    <citation type="journal article" date="2018" name="Science">
        <title>The opium poppy genome and morphinan production.</title>
        <authorList>
            <person name="Guo L."/>
            <person name="Winzer T."/>
            <person name="Yang X."/>
            <person name="Li Y."/>
            <person name="Ning Z."/>
            <person name="He Z."/>
            <person name="Teodor R."/>
            <person name="Lu Y."/>
            <person name="Bowser T.A."/>
            <person name="Graham I.A."/>
            <person name="Ye K."/>
        </authorList>
    </citation>
    <scope>NUCLEOTIDE SEQUENCE [LARGE SCALE GENOMIC DNA]</scope>
    <source>
        <strain evidence="5">cv. HN1</strain>
        <tissue evidence="4">Leaves</tissue>
    </source>
</reference>
<dbReference type="PANTHER" id="PTHR33985:SF19">
    <property type="entry name" value="FASCICLIN-LIKE ARABINOGALACTAN PROTEIN 21"/>
    <property type="match status" value="1"/>
</dbReference>
<dbReference type="OMA" id="TSHPLWF"/>
<keyword evidence="2" id="KW-1133">Transmembrane helix</keyword>
<sequence>MACSCSHWWHAPIYMIITVILAIVAVSPPNPNTHNPPPPPIQHEISSNASLALRNSGFHFMATLLQISPELILSSPSSSSTFFAIRDETISNLSLPPRLLKDLLKFHTFPSKLTIQDLLNKPENTCLQTLLQGKNVTVTKIDSKQSTVEINGVLISNPGIFNQGPYIIHGVLAPFSTIDLHLGSDHFIQSSNCGSISNSGGKSRTRVSWNSILRTLSSNGFVPFAIGLNSLLNNGVHKKQLNLMHSVTIFAPAELSYVASSPSPLLEKIVMIHLVTGTWSYKQLLAASSAATPLTTLVPDIDLQITQFNSSTTENEEILSVNGVEITAPDVLHSNGFIIHRISRPIGMAKLSQPHVRSFSVTMEMLVRLPPHQEKSEAAVRGFPIGQREVLESRIATSFRE</sequence>
<dbReference type="PROSITE" id="PS50213">
    <property type="entry name" value="FAS1"/>
    <property type="match status" value="2"/>
</dbReference>
<evidence type="ECO:0000313" key="4">
    <source>
        <dbReference type="EMBL" id="RZC63294.1"/>
    </source>
</evidence>
<keyword evidence="2" id="KW-0812">Transmembrane</keyword>
<dbReference type="InterPro" id="IPR036378">
    <property type="entry name" value="FAS1_dom_sf"/>
</dbReference>
<dbReference type="SUPFAM" id="SSF82153">
    <property type="entry name" value="FAS1 domain"/>
    <property type="match status" value="2"/>
</dbReference>
<dbReference type="AlphaFoldDB" id="A0A4Y7JQB5"/>
<feature type="domain" description="FAS1" evidence="3">
    <location>
        <begin position="45"/>
        <end position="172"/>
    </location>
</feature>
<feature type="domain" description="FAS1" evidence="3">
    <location>
        <begin position="196"/>
        <end position="332"/>
    </location>
</feature>
<evidence type="ECO:0000259" key="3">
    <source>
        <dbReference type="PROSITE" id="PS50213"/>
    </source>
</evidence>
<dbReference type="STRING" id="3469.A0A4Y7JQB5"/>
<protein>
    <recommendedName>
        <fullName evidence="3">FAS1 domain-containing protein</fullName>
    </recommendedName>
</protein>
<dbReference type="EMBL" id="CM010719">
    <property type="protein sequence ID" value="RZC63294.1"/>
    <property type="molecule type" value="Genomic_DNA"/>
</dbReference>
<dbReference type="Proteomes" id="UP000316621">
    <property type="component" value="Chromosome 5"/>
</dbReference>
<dbReference type="Gramene" id="RZC63294">
    <property type="protein sequence ID" value="RZC63294"/>
    <property type="gene ID" value="C5167_025034"/>
</dbReference>
<dbReference type="InterPro" id="IPR000782">
    <property type="entry name" value="FAS1_domain"/>
</dbReference>
<dbReference type="Pfam" id="PF02469">
    <property type="entry name" value="Fasciclin"/>
    <property type="match status" value="2"/>
</dbReference>
<comment type="similarity">
    <text evidence="1">Belongs to the fasciclin-like AGP family.</text>
</comment>
<evidence type="ECO:0000313" key="5">
    <source>
        <dbReference type="Proteomes" id="UP000316621"/>
    </source>
</evidence>
<accession>A0A4Y7JQB5</accession>
<proteinExistence type="inferred from homology"/>
<dbReference type="SMART" id="SM00554">
    <property type="entry name" value="FAS1"/>
    <property type="match status" value="2"/>
</dbReference>
<evidence type="ECO:0000256" key="1">
    <source>
        <dbReference type="ARBA" id="ARBA00007843"/>
    </source>
</evidence>
<organism evidence="4 5">
    <name type="scientific">Papaver somniferum</name>
    <name type="common">Opium poppy</name>
    <dbReference type="NCBI Taxonomy" id="3469"/>
    <lineage>
        <taxon>Eukaryota</taxon>
        <taxon>Viridiplantae</taxon>
        <taxon>Streptophyta</taxon>
        <taxon>Embryophyta</taxon>
        <taxon>Tracheophyta</taxon>
        <taxon>Spermatophyta</taxon>
        <taxon>Magnoliopsida</taxon>
        <taxon>Ranunculales</taxon>
        <taxon>Papaveraceae</taxon>
        <taxon>Papaveroideae</taxon>
        <taxon>Papaver</taxon>
    </lineage>
</organism>
<feature type="transmembrane region" description="Helical" evidence="2">
    <location>
        <begin position="7"/>
        <end position="26"/>
    </location>
</feature>